<dbReference type="KEGG" id="aos:AXE84_04465"/>
<gene>
    <name evidence="3" type="ORF">BKH15_04450</name>
    <name evidence="4" type="ORF">FK267_01025</name>
    <name evidence="1" type="ORF">RF687_01975</name>
    <name evidence="2" type="ORF">RMW62_06220</name>
</gene>
<proteinExistence type="predicted"/>
<evidence type="ECO:0000313" key="5">
    <source>
        <dbReference type="Proteomes" id="UP000186769"/>
    </source>
</evidence>
<dbReference type="GeneID" id="64213853"/>
<dbReference type="Proteomes" id="UP001180729">
    <property type="component" value="Unassembled WGS sequence"/>
</dbReference>
<name>A0A0X8K1E2_9ACTO</name>
<evidence type="ECO:0000313" key="3">
    <source>
        <dbReference type="EMBL" id="OLO78437.1"/>
    </source>
</evidence>
<dbReference type="InterPro" id="IPR049803">
    <property type="entry name" value="RiPP_thiocil-like"/>
</dbReference>
<accession>A0A0X8K1E2</accession>
<evidence type="ECO:0000313" key="2">
    <source>
        <dbReference type="EMBL" id="MDT0248679.1"/>
    </source>
</evidence>
<protein>
    <submittedName>
        <fullName evidence="4">Thiocillin family RiPP</fullName>
    </submittedName>
</protein>
<dbReference type="EMBL" id="MSKW01000009">
    <property type="protein sequence ID" value="OLO78437.1"/>
    <property type="molecule type" value="Genomic_DNA"/>
</dbReference>
<organism evidence="4 6">
    <name type="scientific">Actinomyces oris</name>
    <dbReference type="NCBI Taxonomy" id="544580"/>
    <lineage>
        <taxon>Bacteria</taxon>
        <taxon>Bacillati</taxon>
        <taxon>Actinomycetota</taxon>
        <taxon>Actinomycetes</taxon>
        <taxon>Actinomycetales</taxon>
        <taxon>Actinomycetaceae</taxon>
        <taxon>Actinomyces</taxon>
    </lineage>
</organism>
<dbReference type="EMBL" id="VICC01000001">
    <property type="protein sequence ID" value="TQD63206.1"/>
    <property type="molecule type" value="Genomic_DNA"/>
</dbReference>
<comment type="caution">
    <text evidence="4">The sequence shown here is derived from an EMBL/GenBank/DDBJ whole genome shotgun (WGS) entry which is preliminary data.</text>
</comment>
<reference evidence="3 5" key="1">
    <citation type="submission" date="2016-12" db="EMBL/GenBank/DDBJ databases">
        <title>Genomic comparison of strains in the 'Actinomyces naeslundii' group.</title>
        <authorList>
            <person name="Mughal S.R."/>
            <person name="Do T."/>
            <person name="Gilbert S.C."/>
            <person name="Witherden E.A."/>
            <person name="Didelot X."/>
            <person name="Beighton D."/>
        </authorList>
    </citation>
    <scope>NUCLEOTIDE SEQUENCE [LARGE SCALE GENOMIC DNA]</scope>
    <source>
        <strain evidence="3 5">G53E</strain>
    </source>
</reference>
<sequence length="67" mass="6254">MTNSSIDLTLADSDFGVEELPEGNALGCAFSSASASCPASAASASCPASAASASCPACAASASTTSC</sequence>
<reference evidence="1" key="3">
    <citation type="submission" date="2022-06" db="EMBL/GenBank/DDBJ databases">
        <title>Draft Genome Sequences of Three Actinomyces oris Strains, Isolated from Healthy Human Feces.</title>
        <authorList>
            <person name="Ye Y."/>
            <person name="Liu C."/>
            <person name="Zhao J."/>
            <person name="Xu J."/>
            <person name="Huang H."/>
            <person name="Wang B."/>
            <person name="Wei J."/>
            <person name="Jing X."/>
        </authorList>
    </citation>
    <scope>NUCLEOTIDE SEQUENCE</scope>
    <source>
        <strain evidence="2">CNGBCC1803368</strain>
        <strain evidence="1">CNGBCC1803727</strain>
    </source>
</reference>
<dbReference type="EMBL" id="JAMZMF010000002">
    <property type="protein sequence ID" value="MDR0176719.1"/>
    <property type="molecule type" value="Genomic_DNA"/>
</dbReference>
<evidence type="ECO:0000313" key="1">
    <source>
        <dbReference type="EMBL" id="MDR0176719.1"/>
    </source>
</evidence>
<dbReference type="Proteomes" id="UP000186769">
    <property type="component" value="Unassembled WGS sequence"/>
</dbReference>
<dbReference type="Proteomes" id="UP000317942">
    <property type="component" value="Unassembled WGS sequence"/>
</dbReference>
<evidence type="ECO:0000313" key="4">
    <source>
        <dbReference type="EMBL" id="TQD63206.1"/>
    </source>
</evidence>
<dbReference type="Proteomes" id="UP001230065">
    <property type="component" value="Unassembled WGS sequence"/>
</dbReference>
<dbReference type="EMBL" id="JAMZMH010000006">
    <property type="protein sequence ID" value="MDT0248679.1"/>
    <property type="molecule type" value="Genomic_DNA"/>
</dbReference>
<reference evidence="4 6" key="2">
    <citation type="submission" date="2019-06" db="EMBL/GenBank/DDBJ databases">
        <title>Draft genome sequence of Actinomyces oris CCUG 34288T.</title>
        <authorList>
            <person name="Salva-Serra F."/>
            <person name="Cardew S."/>
            <person name="Moore E."/>
        </authorList>
    </citation>
    <scope>NUCLEOTIDE SEQUENCE [LARGE SCALE GENOMIC DNA]</scope>
    <source>
        <strain evidence="4 6">CCUG 34288</strain>
    </source>
</reference>
<dbReference type="NCBIfam" id="NF033482">
    <property type="entry name" value="RiPP_thiocil"/>
    <property type="match status" value="1"/>
</dbReference>
<dbReference type="AlphaFoldDB" id="A0A0X8K1E2"/>
<evidence type="ECO:0000313" key="6">
    <source>
        <dbReference type="Proteomes" id="UP000317942"/>
    </source>
</evidence>
<dbReference type="RefSeq" id="WP_020992058.1">
    <property type="nucleotide sequence ID" value="NZ_CAJZKH010000008.1"/>
</dbReference>